<evidence type="ECO:0000313" key="7">
    <source>
        <dbReference type="Proteomes" id="UP001377804"/>
    </source>
</evidence>
<evidence type="ECO:0000256" key="1">
    <source>
        <dbReference type="ARBA" id="ARBA00009798"/>
    </source>
</evidence>
<gene>
    <name evidence="6" type="ORF">R4Y45_04630</name>
</gene>
<dbReference type="RefSeq" id="WP_339969753.1">
    <property type="nucleotide sequence ID" value="NZ_JAWMWG010000001.1"/>
</dbReference>
<proteinExistence type="inferred from homology"/>
<keyword evidence="7" id="KW-1185">Reference proteome</keyword>
<dbReference type="CDD" id="cd00002">
    <property type="entry name" value="YbaK_deacylase"/>
    <property type="match status" value="1"/>
</dbReference>
<dbReference type="SUPFAM" id="SSF55826">
    <property type="entry name" value="YbaK/ProRS associated domain"/>
    <property type="match status" value="1"/>
</dbReference>
<dbReference type="EMBL" id="JAWMWG010000001">
    <property type="protein sequence ID" value="MEJ6348513.1"/>
    <property type="molecule type" value="Genomic_DNA"/>
</dbReference>
<feature type="domain" description="YbaK/aminoacyl-tRNA synthetase-associated" evidence="5">
    <location>
        <begin position="48"/>
        <end position="153"/>
    </location>
</feature>
<dbReference type="PIRSF" id="PIRSF006181">
    <property type="entry name" value="EbsC_YbaK"/>
    <property type="match status" value="1"/>
</dbReference>
<dbReference type="InterPro" id="IPR004369">
    <property type="entry name" value="Prolyl-tRNA_editing_YbaK/EbsC"/>
</dbReference>
<dbReference type="Pfam" id="PF04073">
    <property type="entry name" value="tRNA_edit"/>
    <property type="match status" value="1"/>
</dbReference>
<dbReference type="EC" id="4.2.-.-" evidence="4"/>
<protein>
    <recommendedName>
        <fullName evidence="4">Cys-tRNA(Pro)/Cys-tRNA(Cys) deacylase</fullName>
        <ecNumber evidence="4">4.2.-.-</ecNumber>
    </recommendedName>
</protein>
<name>A0ABU8SHW3_9LACO</name>
<dbReference type="InterPro" id="IPR036754">
    <property type="entry name" value="YbaK/aa-tRNA-synt-asso_dom_sf"/>
</dbReference>
<evidence type="ECO:0000259" key="5">
    <source>
        <dbReference type="Pfam" id="PF04073"/>
    </source>
</evidence>
<keyword evidence="2 4" id="KW-0648">Protein biosynthesis</keyword>
<dbReference type="PANTHER" id="PTHR30411">
    <property type="entry name" value="CYTOPLASMIC PROTEIN"/>
    <property type="match status" value="1"/>
</dbReference>
<keyword evidence="3 4" id="KW-0456">Lyase</keyword>
<evidence type="ECO:0000256" key="3">
    <source>
        <dbReference type="ARBA" id="ARBA00023239"/>
    </source>
</evidence>
<sequence length="167" mass="18464">MSKKKAKVSKTLVEKMLDQQKISYESIVAPTVKDGDVESLDTTNFPEHETTVYKTLVLKGTENPVLVGVVPLDKHLSYKKLRQLSGDKKVHLLPLKDLEKTTGYVHGANTPIGIYEKLKVPIFYDQQAESEDEIIVSAGKVGRSVKIKVSDLIPITAGQFGDIAEDK</sequence>
<accession>A0ABU8SHW3</accession>
<dbReference type="Proteomes" id="UP001377804">
    <property type="component" value="Unassembled WGS sequence"/>
</dbReference>
<reference evidence="6 7" key="1">
    <citation type="submission" date="2023-10" db="EMBL/GenBank/DDBJ databases">
        <title>Holzapfeliella saturejae sp. nov. isolated from Satureja montana flowers.</title>
        <authorList>
            <person name="Alcantara C."/>
            <person name="Zuniga M."/>
            <person name="Landete J.M."/>
            <person name="Monedero V."/>
        </authorList>
    </citation>
    <scope>NUCLEOTIDE SEQUENCE [LARGE SCALE GENOMIC DNA]</scope>
    <source>
        <strain evidence="6 7">He02</strain>
    </source>
</reference>
<evidence type="ECO:0000313" key="6">
    <source>
        <dbReference type="EMBL" id="MEJ6348513.1"/>
    </source>
</evidence>
<comment type="caution">
    <text evidence="6">The sequence shown here is derived from an EMBL/GenBank/DDBJ whole genome shotgun (WGS) entry which is preliminary data.</text>
</comment>
<evidence type="ECO:0000256" key="4">
    <source>
        <dbReference type="PIRNR" id="PIRNR006181"/>
    </source>
</evidence>
<dbReference type="Gene3D" id="3.90.960.10">
    <property type="entry name" value="YbaK/aminoacyl-tRNA synthetase-associated domain"/>
    <property type="match status" value="1"/>
</dbReference>
<evidence type="ECO:0000256" key="2">
    <source>
        <dbReference type="ARBA" id="ARBA00022917"/>
    </source>
</evidence>
<dbReference type="InterPro" id="IPR007214">
    <property type="entry name" value="YbaK/aa-tRNA-synth-assoc-dom"/>
</dbReference>
<organism evidence="6 7">
    <name type="scientific">Holzapfeliella saturejae</name>
    <dbReference type="NCBI Taxonomy" id="3082953"/>
    <lineage>
        <taxon>Bacteria</taxon>
        <taxon>Bacillati</taxon>
        <taxon>Bacillota</taxon>
        <taxon>Bacilli</taxon>
        <taxon>Lactobacillales</taxon>
        <taxon>Lactobacillaceae</taxon>
        <taxon>Holzapfeliella</taxon>
    </lineage>
</organism>
<comment type="similarity">
    <text evidence="1 4">Belongs to the prolyl-tRNA editing family. YbaK/EbsC subfamily.</text>
</comment>
<dbReference type="PANTHER" id="PTHR30411:SF0">
    <property type="entry name" value="CYS-TRNA(PRO)_CYS-TRNA(CYS) DEACYLASE YBAK"/>
    <property type="match status" value="1"/>
</dbReference>